<evidence type="ECO:0000256" key="1">
    <source>
        <dbReference type="SAM" id="MobiDB-lite"/>
    </source>
</evidence>
<dbReference type="EMBL" id="LCKW01000006">
    <property type="protein sequence ID" value="KKU09027.1"/>
    <property type="molecule type" value="Genomic_DNA"/>
</dbReference>
<comment type="caution">
    <text evidence="2">The sequence shown here is derived from an EMBL/GenBank/DDBJ whole genome shotgun (WGS) entry which is preliminary data.</text>
</comment>
<sequence length="32" mass="3775">MGLKNPLKFNPKVSQPTTMPYTQTLQKKHRFD</sequence>
<dbReference type="Proteomes" id="UP000034354">
    <property type="component" value="Unassembled WGS sequence"/>
</dbReference>
<name>A0A0G1MLN1_9BACT</name>
<dbReference type="STRING" id="1618993.UX09_C0006G0023"/>
<evidence type="ECO:0000313" key="3">
    <source>
        <dbReference type="Proteomes" id="UP000034354"/>
    </source>
</evidence>
<evidence type="ECO:0000313" key="2">
    <source>
        <dbReference type="EMBL" id="KKU09027.1"/>
    </source>
</evidence>
<protein>
    <submittedName>
        <fullName evidence="2">Uncharacterized protein</fullName>
    </submittedName>
</protein>
<feature type="region of interest" description="Disordered" evidence="1">
    <location>
        <begin position="1"/>
        <end position="32"/>
    </location>
</feature>
<proteinExistence type="predicted"/>
<reference evidence="2 3" key="1">
    <citation type="journal article" date="2015" name="Nature">
        <title>rRNA introns, odd ribosomes, and small enigmatic genomes across a large radiation of phyla.</title>
        <authorList>
            <person name="Brown C.T."/>
            <person name="Hug L.A."/>
            <person name="Thomas B.C."/>
            <person name="Sharon I."/>
            <person name="Castelle C.J."/>
            <person name="Singh A."/>
            <person name="Wilkins M.J."/>
            <person name="Williams K.H."/>
            <person name="Banfield J.F."/>
        </authorList>
    </citation>
    <scope>NUCLEOTIDE SEQUENCE [LARGE SCALE GENOMIC DNA]</scope>
</reference>
<organism evidence="2 3">
    <name type="scientific">Candidatus Uhrbacteria bacterium GW2011_GWE2_45_35</name>
    <dbReference type="NCBI Taxonomy" id="1618993"/>
    <lineage>
        <taxon>Bacteria</taxon>
        <taxon>Candidatus Uhriibacteriota</taxon>
    </lineage>
</organism>
<dbReference type="AlphaFoldDB" id="A0A0G1MLN1"/>
<gene>
    <name evidence="2" type="ORF">UX09_C0006G0023</name>
</gene>
<accession>A0A0G1MLN1</accession>
<feature type="compositionally biased region" description="Polar residues" evidence="1">
    <location>
        <begin position="12"/>
        <end position="25"/>
    </location>
</feature>